<dbReference type="PANTHER" id="PTHR23026">
    <property type="entry name" value="NADPH NITROREDUCTASE"/>
    <property type="match status" value="1"/>
</dbReference>
<dbReference type="GO" id="GO:0016491">
    <property type="term" value="F:oxidoreductase activity"/>
    <property type="evidence" value="ECO:0007669"/>
    <property type="project" value="InterPro"/>
</dbReference>
<evidence type="ECO:0000313" key="4">
    <source>
        <dbReference type="Proteomes" id="UP000295345"/>
    </source>
</evidence>
<dbReference type="InterPro" id="IPR029479">
    <property type="entry name" value="Nitroreductase"/>
</dbReference>
<evidence type="ECO:0000259" key="2">
    <source>
        <dbReference type="Pfam" id="PF00881"/>
    </source>
</evidence>
<feature type="domain" description="Nitroreductase" evidence="2">
    <location>
        <begin position="134"/>
        <end position="271"/>
    </location>
</feature>
<organism evidence="3 4">
    <name type="scientific">Streptomyces hainanensis</name>
    <dbReference type="NCBI Taxonomy" id="402648"/>
    <lineage>
        <taxon>Bacteria</taxon>
        <taxon>Bacillati</taxon>
        <taxon>Actinomycetota</taxon>
        <taxon>Actinomycetes</taxon>
        <taxon>Kitasatosporales</taxon>
        <taxon>Streptomycetaceae</taxon>
        <taxon>Streptomyces</taxon>
    </lineage>
</organism>
<feature type="non-terminal residue" evidence="3">
    <location>
        <position position="311"/>
    </location>
</feature>
<reference evidence="3 4" key="1">
    <citation type="submission" date="2019-03" db="EMBL/GenBank/DDBJ databases">
        <title>Draft genome sequences of novel Actinobacteria.</title>
        <authorList>
            <person name="Sahin N."/>
            <person name="Ay H."/>
            <person name="Saygin H."/>
        </authorList>
    </citation>
    <scope>NUCLEOTIDE SEQUENCE [LARGE SCALE GENOMIC DNA]</scope>
    <source>
        <strain evidence="3 4">DSM 41900</strain>
    </source>
</reference>
<sequence length="311" mass="33472">MAGGRGRVRANPSGDTPGQQTVTSLVRAATAAPSLHNAQPWRFRYLSESGVVEVRAALDHVLPHSDPHGRALHMGCGAALLNLRVAAAHAGIRADTALLPDRYDPRLLATVTLSREAVGEGEGEVELGDLYDEIRRRRTSRLPFGGERVPDLVRASLRDAAEREGAQLHFPSSWHTETVLDLIHDAEGRDQADPGRSAELSQWTEAPPGHDFVGRPVPAEPHSTVAEADGTPQLALLGTAEDRPADWVRAGQAMERVLLLATGEGLSTALSSEAVEWSDLRWTVRDPLSAMGQVHVVLRFGYGPPVPATPR</sequence>
<dbReference type="InterPro" id="IPR000415">
    <property type="entry name" value="Nitroreductase-like"/>
</dbReference>
<dbReference type="Proteomes" id="UP000295345">
    <property type="component" value="Unassembled WGS sequence"/>
</dbReference>
<dbReference type="PANTHER" id="PTHR23026:SF123">
    <property type="entry name" value="NAD(P)H NITROREDUCTASE RV3131-RELATED"/>
    <property type="match status" value="1"/>
</dbReference>
<dbReference type="EMBL" id="SMKI01000730">
    <property type="protein sequence ID" value="TDC61652.1"/>
    <property type="molecule type" value="Genomic_DNA"/>
</dbReference>
<evidence type="ECO:0000256" key="1">
    <source>
        <dbReference type="SAM" id="MobiDB-lite"/>
    </source>
</evidence>
<comment type="caution">
    <text evidence="3">The sequence shown here is derived from an EMBL/GenBank/DDBJ whole genome shotgun (WGS) entry which is preliminary data.</text>
</comment>
<accession>A0A4R4SI11</accession>
<feature type="region of interest" description="Disordered" evidence="1">
    <location>
        <begin position="1"/>
        <end position="20"/>
    </location>
</feature>
<gene>
    <name evidence="3" type="ORF">E1283_35295</name>
</gene>
<name>A0A4R4SI11_9ACTN</name>
<feature type="region of interest" description="Disordered" evidence="1">
    <location>
        <begin position="188"/>
        <end position="228"/>
    </location>
</feature>
<protein>
    <submittedName>
        <fullName evidence="3">Nitroreductase</fullName>
    </submittedName>
</protein>
<dbReference type="AlphaFoldDB" id="A0A4R4SI11"/>
<dbReference type="OrthoDB" id="8156917at2"/>
<evidence type="ECO:0000313" key="3">
    <source>
        <dbReference type="EMBL" id="TDC61652.1"/>
    </source>
</evidence>
<proteinExistence type="predicted"/>
<keyword evidence="4" id="KW-1185">Reference proteome</keyword>
<dbReference type="Gene3D" id="3.40.109.10">
    <property type="entry name" value="NADH Oxidase"/>
    <property type="match status" value="2"/>
</dbReference>
<dbReference type="SUPFAM" id="SSF55469">
    <property type="entry name" value="FMN-dependent nitroreductase-like"/>
    <property type="match status" value="1"/>
</dbReference>
<dbReference type="InterPro" id="IPR050627">
    <property type="entry name" value="Nitroreductase/BluB"/>
</dbReference>
<dbReference type="Pfam" id="PF00881">
    <property type="entry name" value="Nitroreductase"/>
    <property type="match status" value="1"/>
</dbReference>